<feature type="transmembrane region" description="Helical" evidence="2">
    <location>
        <begin position="78"/>
        <end position="99"/>
    </location>
</feature>
<dbReference type="AlphaFoldDB" id="A0A132N7S2"/>
<evidence type="ECO:0000313" key="4">
    <source>
        <dbReference type="Proteomes" id="UP000243024"/>
    </source>
</evidence>
<dbReference type="Proteomes" id="UP000243024">
    <property type="component" value="Unassembled WGS sequence"/>
</dbReference>
<feature type="compositionally biased region" description="Low complexity" evidence="1">
    <location>
        <begin position="8"/>
        <end position="23"/>
    </location>
</feature>
<accession>A0A132N7S2</accession>
<keyword evidence="2" id="KW-0812">Transmembrane</keyword>
<keyword evidence="2" id="KW-1133">Transmembrane helix</keyword>
<sequence>MERMAQDPRSAPPSAVGASAPRSDAPLQAAGARANPVSDPTVSDPPAAGTNRSDAAPDRPAQKEAQEREPDFRDTFRLSLFFGGLILAMWMTIFIVFLLRL</sequence>
<name>A0A132N7S2_HYDSH</name>
<protein>
    <submittedName>
        <fullName evidence="3">Uncharacterized protein</fullName>
    </submittedName>
</protein>
<keyword evidence="2" id="KW-0472">Membrane</keyword>
<feature type="region of interest" description="Disordered" evidence="1">
    <location>
        <begin position="1"/>
        <end position="70"/>
    </location>
</feature>
<gene>
    <name evidence="3" type="ORF">SA87_08935</name>
</gene>
<organism evidence="3 4">
    <name type="scientific">Hydrogenibacillus schlegelii</name>
    <name type="common">Bacillus schlegelii</name>
    <dbReference type="NCBI Taxonomy" id="1484"/>
    <lineage>
        <taxon>Bacteria</taxon>
        <taxon>Bacillati</taxon>
        <taxon>Bacillota</taxon>
        <taxon>Bacilli</taxon>
        <taxon>Bacillales</taxon>
        <taxon>Bacillales Family X. Incertae Sedis</taxon>
        <taxon>Hydrogenibacillus</taxon>
    </lineage>
</organism>
<dbReference type="RefSeq" id="WP_066199859.1">
    <property type="nucleotide sequence ID" value="NZ_CBCSAS010000015.1"/>
</dbReference>
<reference evidence="3 4" key="1">
    <citation type="submission" date="2015-09" db="EMBL/GenBank/DDBJ databases">
        <title>Draft genome sequence of Hydrogenibacillus schlegelii DSM 2000.</title>
        <authorList>
            <person name="Hemp J."/>
        </authorList>
    </citation>
    <scope>NUCLEOTIDE SEQUENCE [LARGE SCALE GENOMIC DNA]</scope>
    <source>
        <strain evidence="3 4">MA 48</strain>
    </source>
</reference>
<evidence type="ECO:0000256" key="1">
    <source>
        <dbReference type="SAM" id="MobiDB-lite"/>
    </source>
</evidence>
<feature type="compositionally biased region" description="Basic and acidic residues" evidence="1">
    <location>
        <begin position="55"/>
        <end position="70"/>
    </location>
</feature>
<evidence type="ECO:0000313" key="3">
    <source>
        <dbReference type="EMBL" id="OAR04647.1"/>
    </source>
</evidence>
<keyword evidence="4" id="KW-1185">Reference proteome</keyword>
<proteinExistence type="predicted"/>
<comment type="caution">
    <text evidence="3">The sequence shown here is derived from an EMBL/GenBank/DDBJ whole genome shotgun (WGS) entry which is preliminary data.</text>
</comment>
<dbReference type="EMBL" id="JXBB01000012">
    <property type="protein sequence ID" value="OAR04647.1"/>
    <property type="molecule type" value="Genomic_DNA"/>
</dbReference>
<evidence type="ECO:0000256" key="2">
    <source>
        <dbReference type="SAM" id="Phobius"/>
    </source>
</evidence>